<evidence type="ECO:0000259" key="1">
    <source>
        <dbReference type="Pfam" id="PF09989"/>
    </source>
</evidence>
<dbReference type="Pfam" id="PF09989">
    <property type="entry name" value="DUF2229"/>
    <property type="match status" value="1"/>
</dbReference>
<reference evidence="2 3" key="1">
    <citation type="journal article" date="2015" name="Nature">
        <title>rRNA introns, odd ribosomes, and small enigmatic genomes across a large radiation of phyla.</title>
        <authorList>
            <person name="Brown C.T."/>
            <person name="Hug L.A."/>
            <person name="Thomas B.C."/>
            <person name="Sharon I."/>
            <person name="Castelle C.J."/>
            <person name="Singh A."/>
            <person name="Wilkins M.J."/>
            <person name="Williams K.H."/>
            <person name="Banfield J.F."/>
        </authorList>
    </citation>
    <scope>NUCLEOTIDE SEQUENCE [LARGE SCALE GENOMIC DNA]</scope>
</reference>
<evidence type="ECO:0000313" key="3">
    <source>
        <dbReference type="Proteomes" id="UP000034207"/>
    </source>
</evidence>
<dbReference type="Proteomes" id="UP000034207">
    <property type="component" value="Unassembled WGS sequence"/>
</dbReference>
<protein>
    <recommendedName>
        <fullName evidence="1">DUF2229 domain-containing protein</fullName>
    </recommendedName>
</protein>
<organism evidence="2 3">
    <name type="scientific">candidate division CPR2 bacterium GW2011_GWC2_39_10</name>
    <dbReference type="NCBI Taxonomy" id="1618345"/>
    <lineage>
        <taxon>Bacteria</taxon>
        <taxon>Bacteria division CPR2</taxon>
    </lineage>
</organism>
<dbReference type="PANTHER" id="PTHR32329:SF2">
    <property type="entry name" value="BIFUNCTIONAL PROTEIN [INCLUDES 2-HYDROXYACYL-COA DEHYDRATASE (N-TER) AND ITS ACTIVATOR DOMAIN (C_TERM)"/>
    <property type="match status" value="1"/>
</dbReference>
<comment type="caution">
    <text evidence="2">The sequence shown here is derived from an EMBL/GenBank/DDBJ whole genome shotgun (WGS) entry which is preliminary data.</text>
</comment>
<evidence type="ECO:0000313" key="2">
    <source>
        <dbReference type="EMBL" id="KKQ95082.1"/>
    </source>
</evidence>
<dbReference type="STRING" id="1618345.UT18_C0004G0034"/>
<proteinExistence type="predicted"/>
<dbReference type="InterPro" id="IPR051805">
    <property type="entry name" value="Dehydratase_Activator_Redct"/>
</dbReference>
<dbReference type="PANTHER" id="PTHR32329">
    <property type="entry name" value="BIFUNCTIONAL PROTEIN [INCLUDES 2-HYDROXYACYL-COA DEHYDRATASE (N-TER) AND ITS ACTIVATOR DOMAIN (C_TERM)-RELATED"/>
    <property type="match status" value="1"/>
</dbReference>
<feature type="domain" description="DUF2229" evidence="1">
    <location>
        <begin position="10"/>
        <end position="231"/>
    </location>
</feature>
<accession>A0A0G0LVP4</accession>
<dbReference type="Gene3D" id="3.40.50.11900">
    <property type="match status" value="1"/>
</dbReference>
<dbReference type="EMBL" id="LBVV01000004">
    <property type="protein sequence ID" value="KKQ95082.1"/>
    <property type="molecule type" value="Genomic_DNA"/>
</dbReference>
<sequence>MTTESNGKIKVGLPSALMGYRLNPLLDHFFTNLGAEVVYSEQTNSQILEEGAALVNENICTPFKIYFGHVARLLKSCDYIPALRFVSEEDRTYTCPKFMGLRSLLMNISFREQRDKFLPLEINMRKFTPHVKKGEQEKILKAELAQIGEVFGKTEKQTHDYYHDALLVKEKFEQDMANGMILPYDMKQPENPDLSIGVIGHPYNIYDSYLSMNILSKLYRMNVKVITIEMVGKEISEKAADTHMSKKLFWNYEREIVGSVAYLLENNLVDGILFLDSFPCGPDSLMSVFLNQISNNLDGKLMAIVLAELDSDTGLKTRVEAFVNSIRGVKAGVI</sequence>
<dbReference type="InterPro" id="IPR018709">
    <property type="entry name" value="CoA_activase_DUF2229"/>
</dbReference>
<name>A0A0G0LVP4_UNCC2</name>
<dbReference type="AlphaFoldDB" id="A0A0G0LVP4"/>
<gene>
    <name evidence="2" type="ORF">UT18_C0004G0034</name>
</gene>